<dbReference type="PIRSF" id="PIRSF036625">
    <property type="entry name" value="GAF_ANTAR"/>
    <property type="match status" value="1"/>
</dbReference>
<dbReference type="InterPro" id="IPR005561">
    <property type="entry name" value="ANTAR"/>
</dbReference>
<dbReference type="RefSeq" id="WP_133983476.1">
    <property type="nucleotide sequence ID" value="NZ_SOCE01000002.1"/>
</dbReference>
<keyword evidence="7" id="KW-1185">Reference proteome</keyword>
<dbReference type="AlphaFoldDB" id="A0A4R7SZB8"/>
<gene>
    <name evidence="6" type="ORF">EV138_6361</name>
</gene>
<evidence type="ECO:0000256" key="2">
    <source>
        <dbReference type="ARBA" id="ARBA00022777"/>
    </source>
</evidence>
<evidence type="ECO:0000256" key="1">
    <source>
        <dbReference type="ARBA" id="ARBA00022679"/>
    </source>
</evidence>
<dbReference type="InterPro" id="IPR012074">
    <property type="entry name" value="GAF_ANTAR"/>
</dbReference>
<keyword evidence="1" id="KW-0808">Transferase</keyword>
<dbReference type="PROSITE" id="PS50921">
    <property type="entry name" value="ANTAR"/>
    <property type="match status" value="1"/>
</dbReference>
<dbReference type="InterPro" id="IPR011006">
    <property type="entry name" value="CheY-like_superfamily"/>
</dbReference>
<reference evidence="6 7" key="1">
    <citation type="submission" date="2019-03" db="EMBL/GenBank/DDBJ databases">
        <title>Genomic Encyclopedia of Type Strains, Phase III (KMG-III): the genomes of soil and plant-associated and newly described type strains.</title>
        <authorList>
            <person name="Whitman W."/>
        </authorList>
    </citation>
    <scope>NUCLEOTIDE SEQUENCE [LARGE SCALE GENOMIC DNA]</scope>
    <source>
        <strain evidence="6 7">VKM Ac-2575</strain>
    </source>
</reference>
<dbReference type="SMART" id="SM01012">
    <property type="entry name" value="ANTAR"/>
    <property type="match status" value="1"/>
</dbReference>
<dbReference type="Pfam" id="PF03861">
    <property type="entry name" value="ANTAR"/>
    <property type="match status" value="1"/>
</dbReference>
<accession>A0A4R7SZB8</accession>
<dbReference type="GO" id="GO:0016301">
    <property type="term" value="F:kinase activity"/>
    <property type="evidence" value="ECO:0007669"/>
    <property type="project" value="UniProtKB-KW"/>
</dbReference>
<evidence type="ECO:0000313" key="6">
    <source>
        <dbReference type="EMBL" id="TDU83897.1"/>
    </source>
</evidence>
<proteinExistence type="predicted"/>
<evidence type="ECO:0000256" key="3">
    <source>
        <dbReference type="ARBA" id="ARBA00023015"/>
    </source>
</evidence>
<dbReference type="SUPFAM" id="SSF55781">
    <property type="entry name" value="GAF domain-like"/>
    <property type="match status" value="1"/>
</dbReference>
<comment type="caution">
    <text evidence="6">The sequence shown here is derived from an EMBL/GenBank/DDBJ whole genome shotgun (WGS) entry which is preliminary data.</text>
</comment>
<protein>
    <submittedName>
        <fullName evidence="6">GAF domain-containing protein</fullName>
    </submittedName>
</protein>
<dbReference type="Gene3D" id="3.30.450.40">
    <property type="match status" value="1"/>
</dbReference>
<dbReference type="GO" id="GO:0003723">
    <property type="term" value="F:RNA binding"/>
    <property type="evidence" value="ECO:0007669"/>
    <property type="project" value="InterPro"/>
</dbReference>
<name>A0A4R7SZB8_9ACTN</name>
<dbReference type="EMBL" id="SOCE01000002">
    <property type="protein sequence ID" value="TDU83897.1"/>
    <property type="molecule type" value="Genomic_DNA"/>
</dbReference>
<sequence length="229" mass="25029">MELRELIAVMTDVAETLQLPIDLTDALAVITRSAAESVPGVDHVSISVTARNHQIQTLAPTDPVAVRADELQYTLREGPCYEAVHGRPVVQVDDLATDPRWPSYGAQAACLFGLGSQLAFQFEAAPHVRGALNLYFDRPSAIDPETRQFGMMFARLVALALGWARQGETMTRALQSRTTIGQAVGILMERYRLDDDRAFSFLVRLSQSTNVKLHDVAAGIITDTVNHAG</sequence>
<feature type="domain" description="ANTAR" evidence="5">
    <location>
        <begin position="160"/>
        <end position="221"/>
    </location>
</feature>
<dbReference type="SUPFAM" id="SSF52172">
    <property type="entry name" value="CheY-like"/>
    <property type="match status" value="1"/>
</dbReference>
<dbReference type="Gene3D" id="1.10.10.10">
    <property type="entry name" value="Winged helix-like DNA-binding domain superfamily/Winged helix DNA-binding domain"/>
    <property type="match status" value="1"/>
</dbReference>
<evidence type="ECO:0000256" key="4">
    <source>
        <dbReference type="ARBA" id="ARBA00023163"/>
    </source>
</evidence>
<organism evidence="6 7">
    <name type="scientific">Kribbella voronezhensis</name>
    <dbReference type="NCBI Taxonomy" id="2512212"/>
    <lineage>
        <taxon>Bacteria</taxon>
        <taxon>Bacillati</taxon>
        <taxon>Actinomycetota</taxon>
        <taxon>Actinomycetes</taxon>
        <taxon>Propionibacteriales</taxon>
        <taxon>Kribbellaceae</taxon>
        <taxon>Kribbella</taxon>
    </lineage>
</organism>
<dbReference type="InterPro" id="IPR036388">
    <property type="entry name" value="WH-like_DNA-bd_sf"/>
</dbReference>
<dbReference type="InterPro" id="IPR003018">
    <property type="entry name" value="GAF"/>
</dbReference>
<keyword evidence="4" id="KW-0804">Transcription</keyword>
<keyword evidence="3" id="KW-0805">Transcription regulation</keyword>
<evidence type="ECO:0000313" key="7">
    <source>
        <dbReference type="Proteomes" id="UP000295151"/>
    </source>
</evidence>
<dbReference type="InterPro" id="IPR029016">
    <property type="entry name" value="GAF-like_dom_sf"/>
</dbReference>
<dbReference type="Proteomes" id="UP000295151">
    <property type="component" value="Unassembled WGS sequence"/>
</dbReference>
<dbReference type="Pfam" id="PF13185">
    <property type="entry name" value="GAF_2"/>
    <property type="match status" value="1"/>
</dbReference>
<keyword evidence="2" id="KW-0418">Kinase</keyword>
<dbReference type="OrthoDB" id="7466251at2"/>
<evidence type="ECO:0000259" key="5">
    <source>
        <dbReference type="PROSITE" id="PS50921"/>
    </source>
</evidence>